<comment type="caution">
    <text evidence="1">The sequence shown here is derived from an EMBL/GenBank/DDBJ whole genome shotgun (WGS) entry which is preliminary data.</text>
</comment>
<keyword evidence="2" id="KW-1185">Reference proteome</keyword>
<dbReference type="EMBL" id="JBBPBM010001157">
    <property type="protein sequence ID" value="KAK8486643.1"/>
    <property type="molecule type" value="Genomic_DNA"/>
</dbReference>
<protein>
    <submittedName>
        <fullName evidence="1">Uncharacterized protein</fullName>
    </submittedName>
</protein>
<proteinExistence type="predicted"/>
<gene>
    <name evidence="1" type="ORF">V6N12_038451</name>
</gene>
<organism evidence="1 2">
    <name type="scientific">Hibiscus sabdariffa</name>
    <name type="common">roselle</name>
    <dbReference type="NCBI Taxonomy" id="183260"/>
    <lineage>
        <taxon>Eukaryota</taxon>
        <taxon>Viridiplantae</taxon>
        <taxon>Streptophyta</taxon>
        <taxon>Embryophyta</taxon>
        <taxon>Tracheophyta</taxon>
        <taxon>Spermatophyta</taxon>
        <taxon>Magnoliopsida</taxon>
        <taxon>eudicotyledons</taxon>
        <taxon>Gunneridae</taxon>
        <taxon>Pentapetalae</taxon>
        <taxon>rosids</taxon>
        <taxon>malvids</taxon>
        <taxon>Malvales</taxon>
        <taxon>Malvaceae</taxon>
        <taxon>Malvoideae</taxon>
        <taxon>Hibiscus</taxon>
    </lineage>
</organism>
<evidence type="ECO:0000313" key="1">
    <source>
        <dbReference type="EMBL" id="KAK8486643.1"/>
    </source>
</evidence>
<evidence type="ECO:0000313" key="2">
    <source>
        <dbReference type="Proteomes" id="UP001472677"/>
    </source>
</evidence>
<dbReference type="Proteomes" id="UP001472677">
    <property type="component" value="Unassembled WGS sequence"/>
</dbReference>
<sequence length="225" mass="24449">MSRVSPCSLEGLAADPTLGDGSSLGKPPELNLGDFGHQGELDDAREIVLVKEHSTTVVDLCYESVDMEAVMPRKNKMNMMRKEGDRNGNGCKKESVTPTIPKPHKNPKLSQIAKRSSRWLGWGKLFSGLKELQCVNNQGITEINVGWEIEVASIHVVFPVTVALNLSSNKVVRIVDKSGLADKVATPKENGAAGGKKGLFGPAMECQLTKIKEVARKSPYPQRKS</sequence>
<accession>A0ABR2A0X5</accession>
<reference evidence="1 2" key="1">
    <citation type="journal article" date="2024" name="G3 (Bethesda)">
        <title>Genome assembly of Hibiscus sabdariffa L. provides insights into metabolisms of medicinal natural products.</title>
        <authorList>
            <person name="Kim T."/>
        </authorList>
    </citation>
    <scope>NUCLEOTIDE SEQUENCE [LARGE SCALE GENOMIC DNA]</scope>
    <source>
        <strain evidence="1">TK-2024</strain>
        <tissue evidence="1">Old leaves</tissue>
    </source>
</reference>
<name>A0ABR2A0X5_9ROSI</name>